<keyword evidence="3" id="KW-1185">Reference proteome</keyword>
<evidence type="ECO:0008006" key="4">
    <source>
        <dbReference type="Google" id="ProtNLM"/>
    </source>
</evidence>
<evidence type="ECO:0000313" key="2">
    <source>
        <dbReference type="EMBL" id="CAF1665555.1"/>
    </source>
</evidence>
<evidence type="ECO:0000256" key="1">
    <source>
        <dbReference type="SAM" id="SignalP"/>
    </source>
</evidence>
<keyword evidence="1" id="KW-0732">Signal</keyword>
<organism evidence="2 3">
    <name type="scientific">Adineta ricciae</name>
    <name type="common">Rotifer</name>
    <dbReference type="NCBI Taxonomy" id="249248"/>
    <lineage>
        <taxon>Eukaryota</taxon>
        <taxon>Metazoa</taxon>
        <taxon>Spiralia</taxon>
        <taxon>Gnathifera</taxon>
        <taxon>Rotifera</taxon>
        <taxon>Eurotatoria</taxon>
        <taxon>Bdelloidea</taxon>
        <taxon>Adinetida</taxon>
        <taxon>Adinetidae</taxon>
        <taxon>Adineta</taxon>
    </lineage>
</organism>
<dbReference type="SUPFAM" id="SSF54403">
    <property type="entry name" value="Cystatin/monellin"/>
    <property type="match status" value="1"/>
</dbReference>
<gene>
    <name evidence="2" type="ORF">XAT740_LOCUS57701</name>
</gene>
<accession>A0A816FTE4</accession>
<feature type="signal peptide" evidence="1">
    <location>
        <begin position="1"/>
        <end position="16"/>
    </location>
</feature>
<protein>
    <recommendedName>
        <fullName evidence="4">Cystatin domain-containing protein</fullName>
    </recommendedName>
</protein>
<reference evidence="2" key="1">
    <citation type="submission" date="2021-02" db="EMBL/GenBank/DDBJ databases">
        <authorList>
            <person name="Nowell W R."/>
        </authorList>
    </citation>
    <scope>NUCLEOTIDE SEQUENCE</scope>
</reference>
<dbReference type="AlphaFoldDB" id="A0A816FTE4"/>
<feature type="chain" id="PRO_5032267875" description="Cystatin domain-containing protein" evidence="1">
    <location>
        <begin position="17"/>
        <end position="107"/>
    </location>
</feature>
<dbReference type="Gene3D" id="3.10.450.10">
    <property type="match status" value="1"/>
</dbReference>
<name>A0A816FTE4_ADIRI</name>
<evidence type="ECO:0000313" key="3">
    <source>
        <dbReference type="Proteomes" id="UP000663828"/>
    </source>
</evidence>
<dbReference type="EMBL" id="CAJNOR010012082">
    <property type="protein sequence ID" value="CAF1665555.1"/>
    <property type="molecule type" value="Genomic_DNA"/>
</dbReference>
<sequence>MFKLLVALSLFVAIQGQVGGFTDRPDLLNAEQTNAMVRLAVNNIKDQQNLLVSPINVVSVATQLVNGINYRVVFTARSPSATGFLTCTAKIYQSFAGTQSVSSATCA</sequence>
<proteinExistence type="predicted"/>
<dbReference type="Proteomes" id="UP000663828">
    <property type="component" value="Unassembled WGS sequence"/>
</dbReference>
<comment type="caution">
    <text evidence="2">The sequence shown here is derived from an EMBL/GenBank/DDBJ whole genome shotgun (WGS) entry which is preliminary data.</text>
</comment>
<dbReference type="InterPro" id="IPR046350">
    <property type="entry name" value="Cystatin_sf"/>
</dbReference>